<sequence>WAKIKRHVSLVCGNCYKRSEWLSDSRKKHRESTLWQRRYWEHQIRDESDFNRHVEYIHYNPVKHGLCGQPIQWPPSTLHRYIREGKHPVNWAMKDSSFDGLGFGE</sequence>
<reference evidence="1" key="1">
    <citation type="submission" date="2018-06" db="EMBL/GenBank/DDBJ databases">
        <authorList>
            <person name="Zhirakovskaya E."/>
        </authorList>
    </citation>
    <scope>NUCLEOTIDE SEQUENCE</scope>
</reference>
<dbReference type="PANTHER" id="PTHR36966">
    <property type="entry name" value="REP-ASSOCIATED TYROSINE TRANSPOSASE"/>
    <property type="match status" value="1"/>
</dbReference>
<dbReference type="AlphaFoldDB" id="A0A3B1AU69"/>
<gene>
    <name evidence="1" type="ORF">MNBD_GAMMA20-2201</name>
</gene>
<name>A0A3B1AU69_9ZZZZ</name>
<dbReference type="SUPFAM" id="SSF143422">
    <property type="entry name" value="Transposase IS200-like"/>
    <property type="match status" value="1"/>
</dbReference>
<dbReference type="GO" id="GO:0004803">
    <property type="term" value="F:transposase activity"/>
    <property type="evidence" value="ECO:0007669"/>
    <property type="project" value="InterPro"/>
</dbReference>
<proteinExistence type="predicted"/>
<dbReference type="InterPro" id="IPR036515">
    <property type="entry name" value="Transposase_17_sf"/>
</dbReference>
<protein>
    <submittedName>
        <fullName evidence="1">Transposase and inactivated derivatives</fullName>
    </submittedName>
</protein>
<dbReference type="Gene3D" id="3.30.70.1290">
    <property type="entry name" value="Transposase IS200-like"/>
    <property type="match status" value="1"/>
</dbReference>
<dbReference type="PANTHER" id="PTHR36966:SF1">
    <property type="entry name" value="REP-ASSOCIATED TYROSINE TRANSPOSASE"/>
    <property type="match status" value="1"/>
</dbReference>
<dbReference type="EMBL" id="UOFU01000321">
    <property type="protein sequence ID" value="VAX03354.1"/>
    <property type="molecule type" value="Genomic_DNA"/>
</dbReference>
<accession>A0A3B1AU69</accession>
<feature type="non-terminal residue" evidence="1">
    <location>
        <position position="1"/>
    </location>
</feature>
<dbReference type="GO" id="GO:0006313">
    <property type="term" value="P:DNA transposition"/>
    <property type="evidence" value="ECO:0007669"/>
    <property type="project" value="InterPro"/>
</dbReference>
<dbReference type="InterPro" id="IPR052715">
    <property type="entry name" value="RAYT_transposase"/>
</dbReference>
<dbReference type="GO" id="GO:0043565">
    <property type="term" value="F:sequence-specific DNA binding"/>
    <property type="evidence" value="ECO:0007669"/>
    <property type="project" value="TreeGrafter"/>
</dbReference>
<dbReference type="NCBIfam" id="NF047646">
    <property type="entry name" value="REP_Tyr_transpos"/>
    <property type="match status" value="1"/>
</dbReference>
<organism evidence="1">
    <name type="scientific">hydrothermal vent metagenome</name>
    <dbReference type="NCBI Taxonomy" id="652676"/>
    <lineage>
        <taxon>unclassified sequences</taxon>
        <taxon>metagenomes</taxon>
        <taxon>ecological metagenomes</taxon>
    </lineage>
</organism>
<evidence type="ECO:0000313" key="1">
    <source>
        <dbReference type="EMBL" id="VAX03354.1"/>
    </source>
</evidence>